<dbReference type="AlphaFoldDB" id="K1QJD1"/>
<dbReference type="SUPFAM" id="SSF50044">
    <property type="entry name" value="SH3-domain"/>
    <property type="match status" value="1"/>
</dbReference>
<dbReference type="InterPro" id="IPR036028">
    <property type="entry name" value="SH3-like_dom_sf"/>
</dbReference>
<evidence type="ECO:0000313" key="1">
    <source>
        <dbReference type="EMBL" id="EKC33888.1"/>
    </source>
</evidence>
<dbReference type="HOGENOM" id="CLU_750623_0_0_1"/>
<gene>
    <name evidence="1" type="ORF">CGI_10026382</name>
</gene>
<sequence>MKSYMSVCLKSILIMVVCCLLCSAVLLNSGLCFRLIGQDAVVARIAGEYGTVLIGGLPLVLGISTAVSMRVGIHLGARHSELAYSAVMVAISCGSKEDLERTQIDVHDDGRNDYKSFETAAEQGEIPSKAPATDVNVFYGKVSILIAALVTFTVSSDTCLAQRNDTKLSQFLEKIVCAFDSNFSIFQSFKVNLCCVFGVIDYLRREECGSYMGLYGLWISAWEGEGPIRERAGAGGHPLDVITGPDMVIGFEVCYHRAGPSMEGIEYYRALYKYIPKETDDTEDADQIPDIPLDKDDILEVKHPISDDIQKPTGWLIGYNKNQKLCGYFPGPYVEHITPQMVQMAPQIEFLKSFGPVGKTDKNNQGPIT</sequence>
<dbReference type="EMBL" id="JH819021">
    <property type="protein sequence ID" value="EKC33888.1"/>
    <property type="molecule type" value="Genomic_DNA"/>
</dbReference>
<reference evidence="1" key="1">
    <citation type="journal article" date="2012" name="Nature">
        <title>The oyster genome reveals stress adaptation and complexity of shell formation.</title>
        <authorList>
            <person name="Zhang G."/>
            <person name="Fang X."/>
            <person name="Guo X."/>
            <person name="Li L."/>
            <person name="Luo R."/>
            <person name="Xu F."/>
            <person name="Yang P."/>
            <person name="Zhang L."/>
            <person name="Wang X."/>
            <person name="Qi H."/>
            <person name="Xiong Z."/>
            <person name="Que H."/>
            <person name="Xie Y."/>
            <person name="Holland P.W."/>
            <person name="Paps J."/>
            <person name="Zhu Y."/>
            <person name="Wu F."/>
            <person name="Chen Y."/>
            <person name="Wang J."/>
            <person name="Peng C."/>
            <person name="Meng J."/>
            <person name="Yang L."/>
            <person name="Liu J."/>
            <person name="Wen B."/>
            <person name="Zhang N."/>
            <person name="Huang Z."/>
            <person name="Zhu Q."/>
            <person name="Feng Y."/>
            <person name="Mount A."/>
            <person name="Hedgecock D."/>
            <person name="Xu Z."/>
            <person name="Liu Y."/>
            <person name="Domazet-Loso T."/>
            <person name="Du Y."/>
            <person name="Sun X."/>
            <person name="Zhang S."/>
            <person name="Liu B."/>
            <person name="Cheng P."/>
            <person name="Jiang X."/>
            <person name="Li J."/>
            <person name="Fan D."/>
            <person name="Wang W."/>
            <person name="Fu W."/>
            <person name="Wang T."/>
            <person name="Wang B."/>
            <person name="Zhang J."/>
            <person name="Peng Z."/>
            <person name="Li Y."/>
            <person name="Li N."/>
            <person name="Wang J."/>
            <person name="Chen M."/>
            <person name="He Y."/>
            <person name="Tan F."/>
            <person name="Song X."/>
            <person name="Zheng Q."/>
            <person name="Huang R."/>
            <person name="Yang H."/>
            <person name="Du X."/>
            <person name="Chen L."/>
            <person name="Yang M."/>
            <person name="Gaffney P.M."/>
            <person name="Wang S."/>
            <person name="Luo L."/>
            <person name="She Z."/>
            <person name="Ming Y."/>
            <person name="Huang W."/>
            <person name="Zhang S."/>
            <person name="Huang B."/>
            <person name="Zhang Y."/>
            <person name="Qu T."/>
            <person name="Ni P."/>
            <person name="Miao G."/>
            <person name="Wang J."/>
            <person name="Wang Q."/>
            <person name="Steinberg C.E."/>
            <person name="Wang H."/>
            <person name="Li N."/>
            <person name="Qian L."/>
            <person name="Zhang G."/>
            <person name="Li Y."/>
            <person name="Yang H."/>
            <person name="Liu X."/>
            <person name="Wang J."/>
            <person name="Yin Y."/>
            <person name="Wang J."/>
        </authorList>
    </citation>
    <scope>NUCLEOTIDE SEQUENCE [LARGE SCALE GENOMIC DNA]</scope>
    <source>
        <strain evidence="1">05x7-T-G4-1.051#20</strain>
    </source>
</reference>
<proteinExistence type="predicted"/>
<name>K1QJD1_MAGGI</name>
<dbReference type="PROSITE" id="PS50002">
    <property type="entry name" value="SH3"/>
    <property type="match status" value="1"/>
</dbReference>
<dbReference type="InParanoid" id="K1QJD1"/>
<dbReference type="Gene3D" id="2.30.30.40">
    <property type="entry name" value="SH3 Domains"/>
    <property type="match status" value="1"/>
</dbReference>
<organism evidence="1">
    <name type="scientific">Magallana gigas</name>
    <name type="common">Pacific oyster</name>
    <name type="synonym">Crassostrea gigas</name>
    <dbReference type="NCBI Taxonomy" id="29159"/>
    <lineage>
        <taxon>Eukaryota</taxon>
        <taxon>Metazoa</taxon>
        <taxon>Spiralia</taxon>
        <taxon>Lophotrochozoa</taxon>
        <taxon>Mollusca</taxon>
        <taxon>Bivalvia</taxon>
        <taxon>Autobranchia</taxon>
        <taxon>Pteriomorphia</taxon>
        <taxon>Ostreida</taxon>
        <taxon>Ostreoidea</taxon>
        <taxon>Ostreidae</taxon>
        <taxon>Magallana</taxon>
    </lineage>
</organism>
<dbReference type="SMART" id="SM00326">
    <property type="entry name" value="SH3"/>
    <property type="match status" value="1"/>
</dbReference>
<accession>K1QJD1</accession>
<dbReference type="InterPro" id="IPR001452">
    <property type="entry name" value="SH3_domain"/>
</dbReference>
<protein>
    <submittedName>
        <fullName evidence="1">Uncharacterized protein</fullName>
    </submittedName>
</protein>